<accession>A0A9D4YZC2</accession>
<feature type="coiled-coil region" evidence="1">
    <location>
        <begin position="312"/>
        <end position="340"/>
    </location>
</feature>
<evidence type="ECO:0000313" key="4">
    <source>
        <dbReference type="Proteomes" id="UP001055712"/>
    </source>
</evidence>
<feature type="region of interest" description="Disordered" evidence="2">
    <location>
        <begin position="1"/>
        <end position="27"/>
    </location>
</feature>
<organism evidence="3 4">
    <name type="scientific">Chlorella vulgaris</name>
    <name type="common">Green alga</name>
    <dbReference type="NCBI Taxonomy" id="3077"/>
    <lineage>
        <taxon>Eukaryota</taxon>
        <taxon>Viridiplantae</taxon>
        <taxon>Chlorophyta</taxon>
        <taxon>core chlorophytes</taxon>
        <taxon>Trebouxiophyceae</taxon>
        <taxon>Chlorellales</taxon>
        <taxon>Chlorellaceae</taxon>
        <taxon>Chlorella clade</taxon>
        <taxon>Chlorella</taxon>
    </lineage>
</organism>
<dbReference type="EMBL" id="SIDB01000003">
    <property type="protein sequence ID" value="KAI3434603.1"/>
    <property type="molecule type" value="Genomic_DNA"/>
</dbReference>
<dbReference type="Proteomes" id="UP001055712">
    <property type="component" value="Unassembled WGS sequence"/>
</dbReference>
<sequence length="398" mass="45469">MAAPAADAPSTDQLFTRGGPNVPDNRGLSMVAKHLEKQQKEKETRAMERLHLLLPALGPTVRALALQKCYWDEERALTMLRRFQVAKVDDLSKLHKERRRHQLALQSGKLEKRHKQGSGSDGGSGSDSDSGSGSGSGGSSSSSEDERGKRKGGSKRRRSRSRSAERASKRDKKERREKDKSGSKDKKRRKEKRGKKEKKEKRSSKDKARAKQATRGAIGHEYGKYGLIRDTDMYSKRPEFQLWAMEVKKIDIEAMPRSEEKEMFKDYMEEYNTATLPHKKYYDLDMYEKQQAAKAARKGISAKEGAVERTAFDDEMERKREMAEERKRLAAERMQRAYNELRTTDKAKDMREQQMLRSQMELAYKTGDHKKAEKLAELLKPVELAEIGKSKRPPATGT</sequence>
<evidence type="ECO:0000256" key="2">
    <source>
        <dbReference type="SAM" id="MobiDB-lite"/>
    </source>
</evidence>
<reference evidence="3" key="2">
    <citation type="submission" date="2020-11" db="EMBL/GenBank/DDBJ databases">
        <authorList>
            <person name="Cecchin M."/>
            <person name="Marcolungo L."/>
            <person name="Rossato M."/>
            <person name="Girolomoni L."/>
            <person name="Cosentino E."/>
            <person name="Cuine S."/>
            <person name="Li-Beisson Y."/>
            <person name="Delledonne M."/>
            <person name="Ballottari M."/>
        </authorList>
    </citation>
    <scope>NUCLEOTIDE SEQUENCE</scope>
    <source>
        <strain evidence="3">211/11P</strain>
        <tissue evidence="3">Whole cell</tissue>
    </source>
</reference>
<feature type="compositionally biased region" description="Basic residues" evidence="2">
    <location>
        <begin position="185"/>
        <end position="202"/>
    </location>
</feature>
<keyword evidence="4" id="KW-1185">Reference proteome</keyword>
<dbReference type="PANTHER" id="PTHR34689">
    <property type="entry name" value="NUCLEIC ACID-BINDING PROTEIN"/>
    <property type="match status" value="1"/>
</dbReference>
<feature type="compositionally biased region" description="Basic and acidic residues" evidence="2">
    <location>
        <begin position="174"/>
        <end position="184"/>
    </location>
</feature>
<feature type="region of interest" description="Disordered" evidence="2">
    <location>
        <begin position="102"/>
        <end position="220"/>
    </location>
</feature>
<comment type="caution">
    <text evidence="3">The sequence shown here is derived from an EMBL/GenBank/DDBJ whole genome shotgun (WGS) entry which is preliminary data.</text>
</comment>
<dbReference type="PANTHER" id="PTHR34689:SF1">
    <property type="entry name" value="NUCLEIC ACID-BINDING PROTEIN"/>
    <property type="match status" value="1"/>
</dbReference>
<reference evidence="3" key="1">
    <citation type="journal article" date="2019" name="Plant J.">
        <title>Chlorella vulgaris genome assembly and annotation reveals the molecular basis for metabolic acclimation to high light conditions.</title>
        <authorList>
            <person name="Cecchin M."/>
            <person name="Marcolungo L."/>
            <person name="Rossato M."/>
            <person name="Girolomoni L."/>
            <person name="Cosentino E."/>
            <person name="Cuine S."/>
            <person name="Li-Beisson Y."/>
            <person name="Delledonne M."/>
            <person name="Ballottari M."/>
        </authorList>
    </citation>
    <scope>NUCLEOTIDE SEQUENCE</scope>
    <source>
        <strain evidence="3">211/11P</strain>
    </source>
</reference>
<dbReference type="AlphaFoldDB" id="A0A9D4YZC2"/>
<evidence type="ECO:0000256" key="1">
    <source>
        <dbReference type="SAM" id="Coils"/>
    </source>
</evidence>
<keyword evidence="1" id="KW-0175">Coiled coil</keyword>
<protein>
    <submittedName>
        <fullName evidence="3">Uncharacterized protein</fullName>
    </submittedName>
</protein>
<name>A0A9D4YZC2_CHLVU</name>
<proteinExistence type="predicted"/>
<dbReference type="OrthoDB" id="2538345at2759"/>
<gene>
    <name evidence="3" type="ORF">D9Q98_002671</name>
</gene>
<evidence type="ECO:0000313" key="3">
    <source>
        <dbReference type="EMBL" id="KAI3434603.1"/>
    </source>
</evidence>
<feature type="compositionally biased region" description="Basic residues" evidence="2">
    <location>
        <begin position="149"/>
        <end position="161"/>
    </location>
</feature>